<comment type="caution">
    <text evidence="2">The sequence shown here is derived from an EMBL/GenBank/DDBJ whole genome shotgun (WGS) entry which is preliminary data.</text>
</comment>
<dbReference type="GO" id="GO:0010333">
    <property type="term" value="F:terpene synthase activity"/>
    <property type="evidence" value="ECO:0007669"/>
    <property type="project" value="InterPro"/>
</dbReference>
<organism evidence="2 3">
    <name type="scientific">Monosporascus ibericus</name>
    <dbReference type="NCBI Taxonomy" id="155417"/>
    <lineage>
        <taxon>Eukaryota</taxon>
        <taxon>Fungi</taxon>
        <taxon>Dikarya</taxon>
        <taxon>Ascomycota</taxon>
        <taxon>Pezizomycotina</taxon>
        <taxon>Sordariomycetes</taxon>
        <taxon>Xylariomycetidae</taxon>
        <taxon>Xylariales</taxon>
        <taxon>Xylariales incertae sedis</taxon>
        <taxon>Monosporascus</taxon>
    </lineage>
</organism>
<evidence type="ECO:0000313" key="2">
    <source>
        <dbReference type="EMBL" id="RYO74496.1"/>
    </source>
</evidence>
<accession>A0A4V1X8L2</accession>
<proteinExistence type="inferred from homology"/>
<dbReference type="AlphaFoldDB" id="A0A4V1X8L2"/>
<protein>
    <submittedName>
        <fullName evidence="2">Uncharacterized protein</fullName>
    </submittedName>
</protein>
<dbReference type="STRING" id="155417.A0A4V1X8L2"/>
<dbReference type="GO" id="GO:0016102">
    <property type="term" value="P:diterpenoid biosynthetic process"/>
    <property type="evidence" value="ECO:0007669"/>
    <property type="project" value="TreeGrafter"/>
</dbReference>
<dbReference type="PANTHER" id="PTHR31739:SF25">
    <property type="entry name" value="(E,E)-GERANYLLINALOOL SYNTHASE"/>
    <property type="match status" value="1"/>
</dbReference>
<dbReference type="SUPFAM" id="SSF48239">
    <property type="entry name" value="Terpenoid cyclases/Protein prenyltransferases"/>
    <property type="match status" value="1"/>
</dbReference>
<keyword evidence="3" id="KW-1185">Reference proteome</keyword>
<dbReference type="InterPro" id="IPR008930">
    <property type="entry name" value="Terpenoid_cyclase/PrenylTrfase"/>
</dbReference>
<comment type="similarity">
    <text evidence="1">Belongs to the terpene synthase family.</text>
</comment>
<gene>
    <name evidence="2" type="ORF">DL764_010812</name>
</gene>
<dbReference type="PANTHER" id="PTHR31739">
    <property type="entry name" value="ENT-COPALYL DIPHOSPHATE SYNTHASE, CHLOROPLASTIC"/>
    <property type="match status" value="1"/>
</dbReference>
<dbReference type="Gene3D" id="1.50.10.160">
    <property type="match status" value="1"/>
</dbReference>
<dbReference type="OrthoDB" id="2343925at2759"/>
<reference evidence="2 3" key="1">
    <citation type="submission" date="2018-06" db="EMBL/GenBank/DDBJ databases">
        <title>Complete Genomes of Monosporascus.</title>
        <authorList>
            <person name="Robinson A.J."/>
            <person name="Natvig D.O."/>
        </authorList>
    </citation>
    <scope>NUCLEOTIDE SEQUENCE [LARGE SCALE GENOMIC DNA]</scope>
    <source>
        <strain evidence="2 3">CBS 110550</strain>
    </source>
</reference>
<sequence>MKHLKWSPGNEDLRLRGSKAETALINMLERWDVIGCDQVGFEILIANLLSLLNSEGSTFELPHKLQAMRDAKLAKLPATSVYKSRSTLCHSLEALIGHIDFDRVRGCREANGSMMGSPSSTAAYLMHVTAWDDEAESYLRKVVTTLAEADVPFGKTESSTIATFLEEALITGNGTVGFYPSTLPDADDTAKTIIALRILGKAFSVDPLNPKQYSSQISKALTFICNQALAANVVEKWHLHELYWMMLLSQTYSLFYDRLREGALREELFDPPTLKESIPMVLLQVLIKTLQSQRMDGSWDGVCETTAYAVLTLTALSRVSCISPQLNNDEMIAAIQRGKAFLQLHRANWTDGSYLWIEKVTYASSILSEAYCLAAAAVPISPSLPAPRKIPYGIQPVEPLVHEMRKAGALLKFTPLFSEVEPHVLSAAELQACYVLPALQRQRLAIFPRTSTGEHHYSKFIPLTWTACSSLLGGKASLSVLYEMMVLTMLNYQVDEYMESDIQRNFVGDLGLVETAIQQLFVEFGAPSSEEKPKALLGQAVIIDHGSELETIRLTLARYITHILHHPGVLSSPDPLQRKLAYELETFLLAHLSQAEDNRRFRGQLGGASSRRANQKHTFYHWVRSTSADHTSCPFSFVFFNCLISASRSNAFATPRTAYIAEDLCRHLATLCRMYNDYGSVARDKDEGNLNSIDFPEFQQDPVGPTSDKAGKEFEQMRKAELLWLAEYERRGLDMAVLQLEEELGSTCEQLVAYLKLFIRVTDLYGQIYVQKDLTTRLG</sequence>
<dbReference type="EMBL" id="QJNU01001584">
    <property type="protein sequence ID" value="RYO74496.1"/>
    <property type="molecule type" value="Genomic_DNA"/>
</dbReference>
<dbReference type="InterPro" id="IPR050148">
    <property type="entry name" value="Terpene_synthase-like"/>
</dbReference>
<evidence type="ECO:0000256" key="1">
    <source>
        <dbReference type="ARBA" id="ARBA00006333"/>
    </source>
</evidence>
<evidence type="ECO:0000313" key="3">
    <source>
        <dbReference type="Proteomes" id="UP000293360"/>
    </source>
</evidence>
<dbReference type="Proteomes" id="UP000293360">
    <property type="component" value="Unassembled WGS sequence"/>
</dbReference>
<dbReference type="GO" id="GO:0000287">
    <property type="term" value="F:magnesium ion binding"/>
    <property type="evidence" value="ECO:0007669"/>
    <property type="project" value="TreeGrafter"/>
</dbReference>
<name>A0A4V1X8L2_9PEZI</name>